<dbReference type="AlphaFoldDB" id="A0A7J7E2G8"/>
<accession>A0A7J7E2G8</accession>
<evidence type="ECO:0000313" key="1">
    <source>
        <dbReference type="EMBL" id="KAF5752739.1"/>
    </source>
</evidence>
<gene>
    <name evidence="1" type="ORF">HS088_TW01G00656</name>
</gene>
<dbReference type="Proteomes" id="UP000593562">
    <property type="component" value="Unassembled WGS sequence"/>
</dbReference>
<dbReference type="OrthoDB" id="1398107at2759"/>
<keyword evidence="2" id="KW-1185">Reference proteome</keyword>
<evidence type="ECO:0000313" key="2">
    <source>
        <dbReference type="Proteomes" id="UP000593562"/>
    </source>
</evidence>
<protein>
    <submittedName>
        <fullName evidence="1">Uncharacterized protein</fullName>
    </submittedName>
</protein>
<dbReference type="EMBL" id="JAAARO010000001">
    <property type="protein sequence ID" value="KAF5752739.1"/>
    <property type="molecule type" value="Genomic_DNA"/>
</dbReference>
<comment type="caution">
    <text evidence="1">The sequence shown here is derived from an EMBL/GenBank/DDBJ whole genome shotgun (WGS) entry which is preliminary data.</text>
</comment>
<proteinExistence type="predicted"/>
<dbReference type="PANTHER" id="PTHR36350:SF2">
    <property type="entry name" value="PROTEIN, PUTATIVE-RELATED"/>
    <property type="match status" value="1"/>
</dbReference>
<dbReference type="InParanoid" id="A0A7J7E2G8"/>
<organism evidence="1 2">
    <name type="scientific">Tripterygium wilfordii</name>
    <name type="common">Thunder God vine</name>
    <dbReference type="NCBI Taxonomy" id="458696"/>
    <lineage>
        <taxon>Eukaryota</taxon>
        <taxon>Viridiplantae</taxon>
        <taxon>Streptophyta</taxon>
        <taxon>Embryophyta</taxon>
        <taxon>Tracheophyta</taxon>
        <taxon>Spermatophyta</taxon>
        <taxon>Magnoliopsida</taxon>
        <taxon>eudicotyledons</taxon>
        <taxon>Gunneridae</taxon>
        <taxon>Pentapetalae</taxon>
        <taxon>rosids</taxon>
        <taxon>fabids</taxon>
        <taxon>Celastrales</taxon>
        <taxon>Celastraceae</taxon>
        <taxon>Tripterygium</taxon>
    </lineage>
</organism>
<dbReference type="PANTHER" id="PTHR36350">
    <property type="entry name" value="TRANSMEMBRANE PROTEIN"/>
    <property type="match status" value="1"/>
</dbReference>
<reference evidence="1 2" key="1">
    <citation type="journal article" date="2020" name="Nat. Commun.">
        <title>Genome of Tripterygium wilfordii and identification of cytochrome P450 involved in triptolide biosynthesis.</title>
        <authorList>
            <person name="Tu L."/>
            <person name="Su P."/>
            <person name="Zhang Z."/>
            <person name="Gao L."/>
            <person name="Wang J."/>
            <person name="Hu T."/>
            <person name="Zhou J."/>
            <person name="Zhang Y."/>
            <person name="Zhao Y."/>
            <person name="Liu Y."/>
            <person name="Song Y."/>
            <person name="Tong Y."/>
            <person name="Lu Y."/>
            <person name="Yang J."/>
            <person name="Xu C."/>
            <person name="Jia M."/>
            <person name="Peters R.J."/>
            <person name="Huang L."/>
            <person name="Gao W."/>
        </authorList>
    </citation>
    <scope>NUCLEOTIDE SEQUENCE [LARGE SCALE GENOMIC DNA]</scope>
    <source>
        <strain evidence="2">cv. XIE 37</strain>
        <tissue evidence="1">Leaf</tissue>
    </source>
</reference>
<sequence>MDYALCATYGYGHLPMKPLCFPSTLRTTTKLEFNLSHSSHLLYSGFTKHLPATKPVMSPVIRAVDKSASPSSDGKRGGKILRGVVGASLVLACAIGVFSCSCNLKPKAIAGPPTITSKKPSTEPTTQVLGAKYALNSFLEVTKILTSDEVQPLTESTNLPRKPSTADIWAAKTDAVRIIKSGNTSKAMASLIKAYKDCEGQPEQQYEVDMAIAEILLSQGKYEEALERNCLKSEVPVSKSDTRFYLYKALVHTMLDNKEAKKWWKMYIDTVGKGLDLPPRPM</sequence>
<name>A0A7J7E2G8_TRIWF</name>